<organism evidence="2 3">
    <name type="scientific">Xylaria bambusicola</name>
    <dbReference type="NCBI Taxonomy" id="326684"/>
    <lineage>
        <taxon>Eukaryota</taxon>
        <taxon>Fungi</taxon>
        <taxon>Dikarya</taxon>
        <taxon>Ascomycota</taxon>
        <taxon>Pezizomycotina</taxon>
        <taxon>Sordariomycetes</taxon>
        <taxon>Xylariomycetidae</taxon>
        <taxon>Xylariales</taxon>
        <taxon>Xylariaceae</taxon>
        <taxon>Xylaria</taxon>
    </lineage>
</organism>
<feature type="compositionally biased region" description="Basic residues" evidence="1">
    <location>
        <begin position="1"/>
        <end position="14"/>
    </location>
</feature>
<dbReference type="AlphaFoldDB" id="A0AAN7URF3"/>
<dbReference type="Proteomes" id="UP001305414">
    <property type="component" value="Unassembled WGS sequence"/>
</dbReference>
<gene>
    <name evidence="2" type="ORF">RRF57_008048</name>
</gene>
<keyword evidence="3" id="KW-1185">Reference proteome</keyword>
<evidence type="ECO:0000313" key="2">
    <source>
        <dbReference type="EMBL" id="KAK5632334.1"/>
    </source>
</evidence>
<accession>A0AAN7URF3</accession>
<proteinExistence type="predicted"/>
<evidence type="ECO:0000256" key="1">
    <source>
        <dbReference type="SAM" id="MobiDB-lite"/>
    </source>
</evidence>
<dbReference type="EMBL" id="JAWHQM010000024">
    <property type="protein sequence ID" value="KAK5632334.1"/>
    <property type="molecule type" value="Genomic_DNA"/>
</dbReference>
<reference evidence="2 3" key="1">
    <citation type="submission" date="2023-10" db="EMBL/GenBank/DDBJ databases">
        <title>Draft genome sequence of Xylaria bambusicola isolate GMP-LS, the root and basal stem rot pathogen of sugarcane in Indonesia.</title>
        <authorList>
            <person name="Selvaraj P."/>
            <person name="Muralishankar V."/>
            <person name="Muruganantham S."/>
            <person name="Sp S."/>
            <person name="Haryani S."/>
            <person name="Lau K.J.X."/>
            <person name="Naqvi N.I."/>
        </authorList>
    </citation>
    <scope>NUCLEOTIDE SEQUENCE [LARGE SCALE GENOMIC DNA]</scope>
    <source>
        <strain evidence="2">GMP-LS</strain>
    </source>
</reference>
<protein>
    <submittedName>
        <fullName evidence="2">Uncharacterized protein</fullName>
    </submittedName>
</protein>
<evidence type="ECO:0000313" key="3">
    <source>
        <dbReference type="Proteomes" id="UP001305414"/>
    </source>
</evidence>
<name>A0AAN7URF3_9PEZI</name>
<comment type="caution">
    <text evidence="2">The sequence shown here is derived from an EMBL/GenBank/DDBJ whole genome shotgun (WGS) entry which is preliminary data.</text>
</comment>
<sequence length="99" mass="11040">MSPMTRKKHTRHNRQSISQRSVSHRTPILSMRHKNLRAVVKTEFFNLVARQFGVTAASALLGSADQDISQATWNVGLSGTVIVAVTSCRRERAPRQNPS</sequence>
<feature type="region of interest" description="Disordered" evidence="1">
    <location>
        <begin position="1"/>
        <end position="29"/>
    </location>
</feature>